<reference evidence="1" key="1">
    <citation type="submission" date="2020-04" db="EMBL/GenBank/DDBJ databases">
        <title>Hybrid Assembly of Korean Phytophthora infestans isolates.</title>
        <authorList>
            <person name="Prokchorchik M."/>
            <person name="Lee Y."/>
            <person name="Seo J."/>
            <person name="Cho J.-H."/>
            <person name="Park Y.-E."/>
            <person name="Jang D.-C."/>
            <person name="Im J.-S."/>
            <person name="Choi J.-G."/>
            <person name="Park H.-J."/>
            <person name="Lee G.-B."/>
            <person name="Lee Y.-G."/>
            <person name="Hong S.-Y."/>
            <person name="Cho K."/>
            <person name="Sohn K.H."/>
        </authorList>
    </citation>
    <scope>NUCLEOTIDE SEQUENCE</scope>
    <source>
        <strain evidence="1">KR_1_A1</strain>
    </source>
</reference>
<comment type="caution">
    <text evidence="1">The sequence shown here is derived from an EMBL/GenBank/DDBJ whole genome shotgun (WGS) entry which is preliminary data.</text>
</comment>
<evidence type="ECO:0000313" key="2">
    <source>
        <dbReference type="Proteomes" id="UP000602510"/>
    </source>
</evidence>
<keyword evidence="2" id="KW-1185">Reference proteome</keyword>
<accession>A0A833SKN4</accession>
<name>A0A833SKN4_PHYIN</name>
<dbReference type="EMBL" id="WSZM01000330">
    <property type="protein sequence ID" value="KAF4035213.1"/>
    <property type="molecule type" value="Genomic_DNA"/>
</dbReference>
<organism evidence="1 2">
    <name type="scientific">Phytophthora infestans</name>
    <name type="common">Potato late blight agent</name>
    <name type="synonym">Botrytis infestans</name>
    <dbReference type="NCBI Taxonomy" id="4787"/>
    <lineage>
        <taxon>Eukaryota</taxon>
        <taxon>Sar</taxon>
        <taxon>Stramenopiles</taxon>
        <taxon>Oomycota</taxon>
        <taxon>Peronosporomycetes</taxon>
        <taxon>Peronosporales</taxon>
        <taxon>Peronosporaceae</taxon>
        <taxon>Phytophthora</taxon>
    </lineage>
</organism>
<sequence length="62" mass="6933">MKQEIIKMTMKLIERCAYPEEDEIPNQEMKLVSMTIIESLGGVLSFDATALRATMGNSIIAK</sequence>
<protein>
    <submittedName>
        <fullName evidence="1">Uncharacterized protein</fullName>
    </submittedName>
</protein>
<gene>
    <name evidence="1" type="ORF">GN244_ATG12791</name>
</gene>
<proteinExistence type="predicted"/>
<evidence type="ECO:0000313" key="1">
    <source>
        <dbReference type="EMBL" id="KAF4035213.1"/>
    </source>
</evidence>
<dbReference type="Proteomes" id="UP000602510">
    <property type="component" value="Unassembled WGS sequence"/>
</dbReference>
<dbReference type="AlphaFoldDB" id="A0A833SKN4"/>